<dbReference type="SMART" id="SM00530">
    <property type="entry name" value="HTH_XRE"/>
    <property type="match status" value="1"/>
</dbReference>
<dbReference type="PANTHER" id="PTHR46558:SF4">
    <property type="entry name" value="DNA-BIDING PHAGE PROTEIN"/>
    <property type="match status" value="1"/>
</dbReference>
<dbReference type="InterPro" id="IPR001387">
    <property type="entry name" value="Cro/C1-type_HTH"/>
</dbReference>
<protein>
    <submittedName>
        <fullName evidence="3">Helix-turn-helix transcriptional regulator</fullName>
    </submittedName>
</protein>
<dbReference type="SUPFAM" id="SSF47413">
    <property type="entry name" value="lambda repressor-like DNA-binding domains"/>
    <property type="match status" value="1"/>
</dbReference>
<feature type="domain" description="HTH cro/C1-type" evidence="2">
    <location>
        <begin position="7"/>
        <end position="61"/>
    </location>
</feature>
<gene>
    <name evidence="3" type="ORF">ABZZ21_23855</name>
</gene>
<dbReference type="EMBL" id="JBEXPZ010000031">
    <property type="protein sequence ID" value="MET9847527.1"/>
    <property type="molecule type" value="Genomic_DNA"/>
</dbReference>
<dbReference type="CDD" id="cd00093">
    <property type="entry name" value="HTH_XRE"/>
    <property type="match status" value="1"/>
</dbReference>
<proteinExistence type="predicted"/>
<keyword evidence="4" id="KW-1185">Reference proteome</keyword>
<evidence type="ECO:0000313" key="3">
    <source>
        <dbReference type="EMBL" id="MET9847527.1"/>
    </source>
</evidence>
<organism evidence="3 4">
    <name type="scientific">Streptomyces ossamyceticus</name>
    <dbReference type="NCBI Taxonomy" id="249581"/>
    <lineage>
        <taxon>Bacteria</taxon>
        <taxon>Bacillati</taxon>
        <taxon>Actinomycetota</taxon>
        <taxon>Actinomycetes</taxon>
        <taxon>Kitasatosporales</taxon>
        <taxon>Streptomycetaceae</taxon>
        <taxon>Streptomyces</taxon>
    </lineage>
</organism>
<dbReference type="Gene3D" id="1.10.260.40">
    <property type="entry name" value="lambda repressor-like DNA-binding domains"/>
    <property type="match status" value="1"/>
</dbReference>
<accession>A0ABV2V128</accession>
<evidence type="ECO:0000313" key="4">
    <source>
        <dbReference type="Proteomes" id="UP001550210"/>
    </source>
</evidence>
<sequence length="68" mass="7933">MDTGAQIRDFRERRSLTQDQLADLLESHRTVVSRWETGFRRPDRRSLVKLAKLMGCTVDELLAEEVTE</sequence>
<dbReference type="InterPro" id="IPR010982">
    <property type="entry name" value="Lambda_DNA-bd_dom_sf"/>
</dbReference>
<evidence type="ECO:0000256" key="1">
    <source>
        <dbReference type="ARBA" id="ARBA00023125"/>
    </source>
</evidence>
<dbReference type="PANTHER" id="PTHR46558">
    <property type="entry name" value="TRACRIPTIONAL REGULATORY PROTEIN-RELATED-RELATED"/>
    <property type="match status" value="1"/>
</dbReference>
<name>A0ABV2V128_9ACTN</name>
<comment type="caution">
    <text evidence="3">The sequence shown here is derived from an EMBL/GenBank/DDBJ whole genome shotgun (WGS) entry which is preliminary data.</text>
</comment>
<keyword evidence="1" id="KW-0238">DNA-binding</keyword>
<dbReference type="RefSeq" id="WP_355398851.1">
    <property type="nucleotide sequence ID" value="NZ_JBEXPZ010000031.1"/>
</dbReference>
<dbReference type="Proteomes" id="UP001550210">
    <property type="component" value="Unassembled WGS sequence"/>
</dbReference>
<dbReference type="Pfam" id="PF01381">
    <property type="entry name" value="HTH_3"/>
    <property type="match status" value="1"/>
</dbReference>
<dbReference type="PROSITE" id="PS50943">
    <property type="entry name" value="HTH_CROC1"/>
    <property type="match status" value="1"/>
</dbReference>
<evidence type="ECO:0000259" key="2">
    <source>
        <dbReference type="PROSITE" id="PS50943"/>
    </source>
</evidence>
<reference evidence="3 4" key="1">
    <citation type="submission" date="2024-06" db="EMBL/GenBank/DDBJ databases">
        <title>The Natural Products Discovery Center: Release of the First 8490 Sequenced Strains for Exploring Actinobacteria Biosynthetic Diversity.</title>
        <authorList>
            <person name="Kalkreuter E."/>
            <person name="Kautsar S.A."/>
            <person name="Yang D."/>
            <person name="Bader C.D."/>
            <person name="Teijaro C.N."/>
            <person name="Fluegel L."/>
            <person name="Davis C.M."/>
            <person name="Simpson J.R."/>
            <person name="Lauterbach L."/>
            <person name="Steele A.D."/>
            <person name="Gui C."/>
            <person name="Meng S."/>
            <person name="Li G."/>
            <person name="Viehrig K."/>
            <person name="Ye F."/>
            <person name="Su P."/>
            <person name="Kiefer A.F."/>
            <person name="Nichols A."/>
            <person name="Cepeda A.J."/>
            <person name="Yan W."/>
            <person name="Fan B."/>
            <person name="Jiang Y."/>
            <person name="Adhikari A."/>
            <person name="Zheng C.-J."/>
            <person name="Schuster L."/>
            <person name="Cowan T.M."/>
            <person name="Smanski M.J."/>
            <person name="Chevrette M.G."/>
            <person name="De Carvalho L.P.S."/>
            <person name="Shen B."/>
        </authorList>
    </citation>
    <scope>NUCLEOTIDE SEQUENCE [LARGE SCALE GENOMIC DNA]</scope>
    <source>
        <strain evidence="3 4">NPDC006434</strain>
    </source>
</reference>